<sequence length="192" mass="21791">MNVLDDLLISKIKKTILEALKDELSESQKKLWATKDKDGNWVLACKACLMVWPPNAVAPDSAKLDNLLKEGFSHPYVEKFEDKEWSTVLLPDVSRLVRATETIFQTEEEKDALEYKTVPFEYSLGWSKTTAQQKAYFRTAYLDLIAHVTSGLVKHRIYAAGPNSEGVERRWLVIYEGNQPVMVIANVALDVT</sequence>
<evidence type="ECO:0000313" key="2">
    <source>
        <dbReference type="EMBL" id="CAB4134913.1"/>
    </source>
</evidence>
<name>A0A6J5LNQ0_9CAUD</name>
<dbReference type="EMBL" id="LR796249">
    <property type="protein sequence ID" value="CAB4131587.1"/>
    <property type="molecule type" value="Genomic_DNA"/>
</dbReference>
<reference evidence="2" key="1">
    <citation type="submission" date="2020-04" db="EMBL/GenBank/DDBJ databases">
        <authorList>
            <person name="Chiriac C."/>
            <person name="Salcher M."/>
            <person name="Ghai R."/>
            <person name="Kavagutti S V."/>
        </authorList>
    </citation>
    <scope>NUCLEOTIDE SEQUENCE</scope>
</reference>
<organism evidence="2">
    <name type="scientific">uncultured Caudovirales phage</name>
    <dbReference type="NCBI Taxonomy" id="2100421"/>
    <lineage>
        <taxon>Viruses</taxon>
        <taxon>Duplodnaviria</taxon>
        <taxon>Heunggongvirae</taxon>
        <taxon>Uroviricota</taxon>
        <taxon>Caudoviricetes</taxon>
        <taxon>Peduoviridae</taxon>
        <taxon>Maltschvirus</taxon>
        <taxon>Maltschvirus maltsch</taxon>
    </lineage>
</organism>
<gene>
    <name evidence="1" type="ORF">UFOVP127_167</name>
    <name evidence="2" type="ORF">UFOVP276_30</name>
</gene>
<protein>
    <submittedName>
        <fullName evidence="2">Uncharacterized protein</fullName>
    </submittedName>
</protein>
<accession>A0A6J5LNQ0</accession>
<proteinExistence type="predicted"/>
<evidence type="ECO:0000313" key="1">
    <source>
        <dbReference type="EMBL" id="CAB4131587.1"/>
    </source>
</evidence>
<dbReference type="EMBL" id="LR796294">
    <property type="protein sequence ID" value="CAB4134913.1"/>
    <property type="molecule type" value="Genomic_DNA"/>
</dbReference>